<proteinExistence type="predicted"/>
<feature type="domain" description="C-type lectin" evidence="2">
    <location>
        <begin position="76"/>
        <end position="181"/>
    </location>
</feature>
<dbReference type="Gene3D" id="3.10.100.10">
    <property type="entry name" value="Mannose-Binding Protein A, subunit A"/>
    <property type="match status" value="1"/>
</dbReference>
<dbReference type="PANTHER" id="PTHR22803">
    <property type="entry name" value="MANNOSE, PHOSPHOLIPASE, LECTIN RECEPTOR RELATED"/>
    <property type="match status" value="1"/>
</dbReference>
<dbReference type="InterPro" id="IPR033989">
    <property type="entry name" value="CD209-like_CTLD"/>
</dbReference>
<evidence type="ECO:0000313" key="3">
    <source>
        <dbReference type="Ensembl" id="ENSNMLP00000010426.1"/>
    </source>
</evidence>
<protein>
    <recommendedName>
        <fullName evidence="2">C-type lectin domain-containing protein</fullName>
    </recommendedName>
</protein>
<dbReference type="Proteomes" id="UP000694523">
    <property type="component" value="Unplaced"/>
</dbReference>
<dbReference type="InterPro" id="IPR001304">
    <property type="entry name" value="C-type_lectin-like"/>
</dbReference>
<name>A0A8C6SUW4_9GOBI</name>
<reference evidence="3" key="1">
    <citation type="submission" date="2025-08" db="UniProtKB">
        <authorList>
            <consortium name="Ensembl"/>
        </authorList>
    </citation>
    <scope>IDENTIFICATION</scope>
</reference>
<keyword evidence="1" id="KW-0430">Lectin</keyword>
<dbReference type="GO" id="GO:0030246">
    <property type="term" value="F:carbohydrate binding"/>
    <property type="evidence" value="ECO:0007669"/>
    <property type="project" value="UniProtKB-KW"/>
</dbReference>
<dbReference type="InterPro" id="IPR016186">
    <property type="entry name" value="C-type_lectin-like/link_sf"/>
</dbReference>
<dbReference type="SMART" id="SM00034">
    <property type="entry name" value="CLECT"/>
    <property type="match status" value="1"/>
</dbReference>
<dbReference type="Ensembl" id="ENSNMLT00000011793.1">
    <property type="protein sequence ID" value="ENSNMLP00000010426.1"/>
    <property type="gene ID" value="ENSNMLG00000007189.1"/>
</dbReference>
<dbReference type="PROSITE" id="PS50041">
    <property type="entry name" value="C_TYPE_LECTIN_2"/>
    <property type="match status" value="1"/>
</dbReference>
<dbReference type="AlphaFoldDB" id="A0A8C6SUW4"/>
<dbReference type="InterPro" id="IPR050111">
    <property type="entry name" value="C-type_lectin/snaclec_domain"/>
</dbReference>
<evidence type="ECO:0000313" key="4">
    <source>
        <dbReference type="Proteomes" id="UP000694523"/>
    </source>
</evidence>
<accession>A0A8C6SUW4</accession>
<dbReference type="InterPro" id="IPR016187">
    <property type="entry name" value="CTDL_fold"/>
</dbReference>
<organism evidence="3 4">
    <name type="scientific">Neogobius melanostomus</name>
    <name type="common">round goby</name>
    <dbReference type="NCBI Taxonomy" id="47308"/>
    <lineage>
        <taxon>Eukaryota</taxon>
        <taxon>Metazoa</taxon>
        <taxon>Chordata</taxon>
        <taxon>Craniata</taxon>
        <taxon>Vertebrata</taxon>
        <taxon>Euteleostomi</taxon>
        <taxon>Actinopterygii</taxon>
        <taxon>Neopterygii</taxon>
        <taxon>Teleostei</taxon>
        <taxon>Neoteleostei</taxon>
        <taxon>Acanthomorphata</taxon>
        <taxon>Gobiaria</taxon>
        <taxon>Gobiiformes</taxon>
        <taxon>Gobioidei</taxon>
        <taxon>Gobiidae</taxon>
        <taxon>Benthophilinae</taxon>
        <taxon>Neogobiini</taxon>
        <taxon>Neogobius</taxon>
    </lineage>
</organism>
<dbReference type="Pfam" id="PF00059">
    <property type="entry name" value="Lectin_C"/>
    <property type="match status" value="1"/>
</dbReference>
<reference evidence="3" key="2">
    <citation type="submission" date="2025-09" db="UniProtKB">
        <authorList>
            <consortium name="Ensembl"/>
        </authorList>
    </citation>
    <scope>IDENTIFICATION</scope>
</reference>
<dbReference type="SUPFAM" id="SSF56436">
    <property type="entry name" value="C-type lectin-like"/>
    <property type="match status" value="1"/>
</dbReference>
<evidence type="ECO:0000259" key="2">
    <source>
        <dbReference type="PROSITE" id="PS50041"/>
    </source>
</evidence>
<keyword evidence="4" id="KW-1185">Reference proteome</keyword>
<sequence length="195" mass="23204">MYQEHQELHVTTRADISHIPTVCTTQLNKPRATRHNEKVRTTDLQHKERRLYKLHSFFMLYIKFAKNLISEGWLYFKGSWYLDSTTEQSWNESRKFCQEKGADLIIINSIQDFSLTQEFARKFRGYRWIGLSDLEQDGVWRWVDGSLLNTSFWYPGEPNNMGSTEHCVVVNYYKRRDNWNDTVALRNVPASVKNK</sequence>
<dbReference type="CDD" id="cd03590">
    <property type="entry name" value="CLECT_DC-SIGN_like"/>
    <property type="match status" value="1"/>
</dbReference>
<evidence type="ECO:0000256" key="1">
    <source>
        <dbReference type="ARBA" id="ARBA00022734"/>
    </source>
</evidence>